<evidence type="ECO:0000256" key="9">
    <source>
        <dbReference type="ARBA" id="ARBA00023136"/>
    </source>
</evidence>
<dbReference type="OrthoDB" id="1055148at2759"/>
<evidence type="ECO:0000256" key="3">
    <source>
        <dbReference type="ARBA" id="ARBA00022617"/>
    </source>
</evidence>
<evidence type="ECO:0000256" key="11">
    <source>
        <dbReference type="RuleBase" id="RU000461"/>
    </source>
</evidence>
<feature type="binding site" description="axial binding residue" evidence="10">
    <location>
        <position position="454"/>
    </location>
    <ligand>
        <name>heme</name>
        <dbReference type="ChEBI" id="CHEBI:30413"/>
    </ligand>
    <ligandPart>
        <name>Fe</name>
        <dbReference type="ChEBI" id="CHEBI:18248"/>
    </ligandPart>
</feature>
<dbReference type="PROSITE" id="PS00086">
    <property type="entry name" value="CYTOCHROME_P450"/>
    <property type="match status" value="1"/>
</dbReference>
<keyword evidence="6 12" id="KW-1133">Transmembrane helix</keyword>
<dbReference type="InterPro" id="IPR036396">
    <property type="entry name" value="Cyt_P450_sf"/>
</dbReference>
<evidence type="ECO:0000256" key="8">
    <source>
        <dbReference type="ARBA" id="ARBA00023004"/>
    </source>
</evidence>
<evidence type="ECO:0000256" key="10">
    <source>
        <dbReference type="PIRSR" id="PIRSR602401-1"/>
    </source>
</evidence>
<dbReference type="PANTHER" id="PTHR47947">
    <property type="entry name" value="CYTOCHROME P450 82C3-RELATED"/>
    <property type="match status" value="1"/>
</dbReference>
<dbReference type="SMR" id="A0A8T3C0V0"/>
<dbReference type="PRINTS" id="PR00463">
    <property type="entry name" value="EP450I"/>
</dbReference>
<dbReference type="FunFam" id="1.10.630.10:FF:000026">
    <property type="entry name" value="Cytochrome P450 82C4"/>
    <property type="match status" value="1"/>
</dbReference>
<name>A0A8T3C0V0_DENNO</name>
<dbReference type="GO" id="GO:0020037">
    <property type="term" value="F:heme binding"/>
    <property type="evidence" value="ECO:0007669"/>
    <property type="project" value="InterPro"/>
</dbReference>
<dbReference type="EMBL" id="JAGYWB010000004">
    <property type="protein sequence ID" value="KAI0525109.1"/>
    <property type="molecule type" value="Genomic_DNA"/>
</dbReference>
<comment type="subcellular location">
    <subcellularLocation>
        <location evidence="1">Membrane</location>
        <topology evidence="1">Single-pass membrane protein</topology>
    </subcellularLocation>
</comment>
<evidence type="ECO:0008006" key="15">
    <source>
        <dbReference type="Google" id="ProtNLM"/>
    </source>
</evidence>
<sequence length="521" mass="58841">MEAYYTITALSLPILLLLVSFLFSHSKLKKRTNFLPPSPPSLPILGHLHLFMKKNSSLPRTLAAISADHGPVILLRLGSRAVLLVSSSSAAVECFTTNDLAFASRPFLPSIRPISFNYSGLATAPYGHHWRTFRRITINELVSSSRLRSFADTRGAELRALLTKLLDDSKGDNWCPIELKSRVFGMALNVIVRMLTGEKYYGEGELGMKKMEEFKEMEEELMARGGGFFVTDFFPFLKLIGLQWLESRSMSKLLSRRNTILQRLIDGHRQKKNSSSTDSKCFMDLLLSMQEESPDHITDDVIKATVQSLGIAGSIPVTETLIWVMSLLLNHPTAMNKVKDEIETFIGSQRLVEEEDLPNLPYLHAVIKETLRLYPAVPLLHPHEAREDCTVAGYHVRRGTMLLVNVWAIHRDSVEWAVAEEFRPERFVGSESSGNGMNRMMKMMIPFGMGRRGCPGEAMASLQIPLMLAAMIQCFEWKEMEDKQVDMMDNGNTLTLPKAVPLKVLCRPRREMMSLLLQLHD</sequence>
<dbReference type="GO" id="GO:0005506">
    <property type="term" value="F:iron ion binding"/>
    <property type="evidence" value="ECO:0007669"/>
    <property type="project" value="InterPro"/>
</dbReference>
<keyword evidence="7 11" id="KW-0560">Oxidoreductase</keyword>
<comment type="similarity">
    <text evidence="2 11">Belongs to the cytochrome P450 family.</text>
</comment>
<dbReference type="Proteomes" id="UP000829196">
    <property type="component" value="Unassembled WGS sequence"/>
</dbReference>
<evidence type="ECO:0000256" key="2">
    <source>
        <dbReference type="ARBA" id="ARBA00010617"/>
    </source>
</evidence>
<dbReference type="Gene3D" id="1.10.630.10">
    <property type="entry name" value="Cytochrome P450"/>
    <property type="match status" value="1"/>
</dbReference>
<keyword evidence="11" id="KW-0503">Monooxygenase</keyword>
<dbReference type="GO" id="GO:0004497">
    <property type="term" value="F:monooxygenase activity"/>
    <property type="evidence" value="ECO:0007669"/>
    <property type="project" value="UniProtKB-KW"/>
</dbReference>
<dbReference type="InterPro" id="IPR001128">
    <property type="entry name" value="Cyt_P450"/>
</dbReference>
<dbReference type="SUPFAM" id="SSF48264">
    <property type="entry name" value="Cytochrome P450"/>
    <property type="match status" value="1"/>
</dbReference>
<dbReference type="InterPro" id="IPR002401">
    <property type="entry name" value="Cyt_P450_E_grp-I"/>
</dbReference>
<dbReference type="GO" id="GO:0016020">
    <property type="term" value="C:membrane"/>
    <property type="evidence" value="ECO:0007669"/>
    <property type="project" value="UniProtKB-SubCell"/>
</dbReference>
<keyword evidence="8 10" id="KW-0408">Iron</keyword>
<dbReference type="PRINTS" id="PR00385">
    <property type="entry name" value="P450"/>
</dbReference>
<evidence type="ECO:0000313" key="13">
    <source>
        <dbReference type="EMBL" id="KAI0525109.1"/>
    </source>
</evidence>
<comment type="cofactor">
    <cofactor evidence="10">
        <name>heme</name>
        <dbReference type="ChEBI" id="CHEBI:30413"/>
    </cofactor>
</comment>
<evidence type="ECO:0000256" key="1">
    <source>
        <dbReference type="ARBA" id="ARBA00004167"/>
    </source>
</evidence>
<keyword evidence="5 10" id="KW-0479">Metal-binding</keyword>
<evidence type="ECO:0000256" key="6">
    <source>
        <dbReference type="ARBA" id="ARBA00022989"/>
    </source>
</evidence>
<keyword evidence="3 10" id="KW-0349">Heme</keyword>
<dbReference type="Pfam" id="PF00067">
    <property type="entry name" value="p450"/>
    <property type="match status" value="1"/>
</dbReference>
<accession>A0A8T3C0V0</accession>
<evidence type="ECO:0000256" key="4">
    <source>
        <dbReference type="ARBA" id="ARBA00022692"/>
    </source>
</evidence>
<feature type="transmembrane region" description="Helical" evidence="12">
    <location>
        <begin position="6"/>
        <end position="23"/>
    </location>
</feature>
<reference evidence="13" key="1">
    <citation type="journal article" date="2022" name="Front. Genet.">
        <title>Chromosome-Scale Assembly of the Dendrobium nobile Genome Provides Insights Into the Molecular Mechanism of the Biosynthesis of the Medicinal Active Ingredient of Dendrobium.</title>
        <authorList>
            <person name="Xu Q."/>
            <person name="Niu S.-C."/>
            <person name="Li K.-L."/>
            <person name="Zheng P.-J."/>
            <person name="Zhang X.-J."/>
            <person name="Jia Y."/>
            <person name="Liu Y."/>
            <person name="Niu Y.-X."/>
            <person name="Yu L.-H."/>
            <person name="Chen D.-F."/>
            <person name="Zhang G.-Q."/>
        </authorList>
    </citation>
    <scope>NUCLEOTIDE SEQUENCE</scope>
    <source>
        <tissue evidence="13">Leaf</tissue>
    </source>
</reference>
<dbReference type="InterPro" id="IPR017972">
    <property type="entry name" value="Cyt_P450_CS"/>
</dbReference>
<evidence type="ECO:0000256" key="7">
    <source>
        <dbReference type="ARBA" id="ARBA00023002"/>
    </source>
</evidence>
<organism evidence="13 14">
    <name type="scientific">Dendrobium nobile</name>
    <name type="common">Orchid</name>
    <dbReference type="NCBI Taxonomy" id="94219"/>
    <lineage>
        <taxon>Eukaryota</taxon>
        <taxon>Viridiplantae</taxon>
        <taxon>Streptophyta</taxon>
        <taxon>Embryophyta</taxon>
        <taxon>Tracheophyta</taxon>
        <taxon>Spermatophyta</taxon>
        <taxon>Magnoliopsida</taxon>
        <taxon>Liliopsida</taxon>
        <taxon>Asparagales</taxon>
        <taxon>Orchidaceae</taxon>
        <taxon>Epidendroideae</taxon>
        <taxon>Malaxideae</taxon>
        <taxon>Dendrobiinae</taxon>
        <taxon>Dendrobium</taxon>
    </lineage>
</organism>
<evidence type="ECO:0000256" key="12">
    <source>
        <dbReference type="SAM" id="Phobius"/>
    </source>
</evidence>
<dbReference type="GO" id="GO:0016705">
    <property type="term" value="F:oxidoreductase activity, acting on paired donors, with incorporation or reduction of molecular oxygen"/>
    <property type="evidence" value="ECO:0007669"/>
    <property type="project" value="InterPro"/>
</dbReference>
<gene>
    <name evidence="13" type="ORF">KFK09_004500</name>
</gene>
<keyword evidence="14" id="KW-1185">Reference proteome</keyword>
<comment type="caution">
    <text evidence="13">The sequence shown here is derived from an EMBL/GenBank/DDBJ whole genome shotgun (WGS) entry which is preliminary data.</text>
</comment>
<evidence type="ECO:0000313" key="14">
    <source>
        <dbReference type="Proteomes" id="UP000829196"/>
    </source>
</evidence>
<dbReference type="PANTHER" id="PTHR47947:SF62">
    <property type="entry name" value="CYTOCHROME P450, FAMILY 81, SUBFAMILY D, POLYPEPTIDE 5"/>
    <property type="match status" value="1"/>
</dbReference>
<keyword evidence="9 12" id="KW-0472">Membrane</keyword>
<evidence type="ECO:0000256" key="5">
    <source>
        <dbReference type="ARBA" id="ARBA00022723"/>
    </source>
</evidence>
<dbReference type="InterPro" id="IPR050651">
    <property type="entry name" value="Plant_Cytochrome_P450_Monoox"/>
</dbReference>
<keyword evidence="4 12" id="KW-0812">Transmembrane</keyword>
<proteinExistence type="inferred from homology"/>
<dbReference type="AlphaFoldDB" id="A0A8T3C0V0"/>
<protein>
    <recommendedName>
        <fullName evidence="15">Cytochrome P450</fullName>
    </recommendedName>
</protein>